<organism evidence="2">
    <name type="scientific">Aplanochytrium stocchinoi</name>
    <dbReference type="NCBI Taxonomy" id="215587"/>
    <lineage>
        <taxon>Eukaryota</taxon>
        <taxon>Sar</taxon>
        <taxon>Stramenopiles</taxon>
        <taxon>Bigyra</taxon>
        <taxon>Labyrinthulomycetes</taxon>
        <taxon>Thraustochytrida</taxon>
        <taxon>Thraustochytriidae</taxon>
        <taxon>Aplanochytrium</taxon>
    </lineage>
</organism>
<dbReference type="InterPro" id="IPR003033">
    <property type="entry name" value="SCP2_sterol-bd_dom"/>
</dbReference>
<dbReference type="InterPro" id="IPR036527">
    <property type="entry name" value="SCP2_sterol-bd_dom_sf"/>
</dbReference>
<evidence type="ECO:0000313" key="2">
    <source>
        <dbReference type="EMBL" id="CAE0443175.1"/>
    </source>
</evidence>
<dbReference type="GO" id="GO:0005829">
    <property type="term" value="C:cytosol"/>
    <property type="evidence" value="ECO:0007669"/>
    <property type="project" value="TreeGrafter"/>
</dbReference>
<dbReference type="PANTHER" id="PTHR10094:SF25">
    <property type="entry name" value="SCP2 STEROL-BINDING DOMAIN-CONTAINING PROTEIN 1"/>
    <property type="match status" value="1"/>
</dbReference>
<dbReference type="Pfam" id="PF02036">
    <property type="entry name" value="SCP2"/>
    <property type="match status" value="1"/>
</dbReference>
<accession>A0A7S3PLD5</accession>
<dbReference type="AlphaFoldDB" id="A0A7S3PLD5"/>
<dbReference type="EMBL" id="HBIN01017397">
    <property type="protein sequence ID" value="CAE0443175.1"/>
    <property type="molecule type" value="Transcribed_RNA"/>
</dbReference>
<evidence type="ECO:0000259" key="1">
    <source>
        <dbReference type="Pfam" id="PF02036"/>
    </source>
</evidence>
<sequence>MAPKAPPPVKELFSDLQVGLDLLKIITDIKKPIQINFKDPDSSYVVDIENKKVSEGTAKKTEINLTFTESDFQDLITGKLNPVQAFMQGKIKFKGNMNLLMKFQGLQPKLEGLRSKY</sequence>
<dbReference type="SUPFAM" id="SSF55718">
    <property type="entry name" value="SCP-like"/>
    <property type="match status" value="1"/>
</dbReference>
<dbReference type="PANTHER" id="PTHR10094">
    <property type="entry name" value="STEROL CARRIER PROTEIN 2 SCP-2 FAMILY PROTEIN"/>
    <property type="match status" value="1"/>
</dbReference>
<dbReference type="Gene3D" id="3.30.1050.10">
    <property type="entry name" value="SCP2 sterol-binding domain"/>
    <property type="match status" value="1"/>
</dbReference>
<name>A0A7S3PLD5_9STRA</name>
<protein>
    <recommendedName>
        <fullName evidence="1">SCP2 domain-containing protein</fullName>
    </recommendedName>
</protein>
<gene>
    <name evidence="2" type="ORF">ASTO00021_LOCUS13272</name>
</gene>
<feature type="domain" description="SCP2" evidence="1">
    <location>
        <begin position="27"/>
        <end position="106"/>
    </location>
</feature>
<reference evidence="2" key="1">
    <citation type="submission" date="2021-01" db="EMBL/GenBank/DDBJ databases">
        <authorList>
            <person name="Corre E."/>
            <person name="Pelletier E."/>
            <person name="Niang G."/>
            <person name="Scheremetjew M."/>
            <person name="Finn R."/>
            <person name="Kale V."/>
            <person name="Holt S."/>
            <person name="Cochrane G."/>
            <person name="Meng A."/>
            <person name="Brown T."/>
            <person name="Cohen L."/>
        </authorList>
    </citation>
    <scope>NUCLEOTIDE SEQUENCE</scope>
    <source>
        <strain evidence="2">GSBS06</strain>
    </source>
</reference>
<proteinExistence type="predicted"/>